<protein>
    <recommendedName>
        <fullName evidence="4">Hydrophobe/amphiphile efflux-1 family RND transporter</fullName>
    </recommendedName>
</protein>
<dbReference type="EMBL" id="DMND01000156">
    <property type="protein sequence ID" value="HAN28364.1"/>
    <property type="molecule type" value="Genomic_DNA"/>
</dbReference>
<name>A0A3C1KPT8_9GAMM</name>
<dbReference type="Pfam" id="PF00873">
    <property type="entry name" value="ACR_tran"/>
    <property type="match status" value="1"/>
</dbReference>
<keyword evidence="1" id="KW-0812">Transmembrane</keyword>
<feature type="non-terminal residue" evidence="2">
    <location>
        <position position="1"/>
    </location>
</feature>
<feature type="transmembrane region" description="Helical" evidence="1">
    <location>
        <begin position="28"/>
        <end position="50"/>
    </location>
</feature>
<comment type="caution">
    <text evidence="2">The sequence shown here is derived from an EMBL/GenBank/DDBJ whole genome shotgun (WGS) entry which is preliminary data.</text>
</comment>
<dbReference type="Gene3D" id="1.20.1640.10">
    <property type="entry name" value="Multidrug efflux transporter AcrB transmembrane domain"/>
    <property type="match status" value="1"/>
</dbReference>
<dbReference type="AlphaFoldDB" id="A0A3C1KPT8"/>
<dbReference type="Proteomes" id="UP000259273">
    <property type="component" value="Unassembled WGS sequence"/>
</dbReference>
<evidence type="ECO:0000313" key="3">
    <source>
        <dbReference type="Proteomes" id="UP000259273"/>
    </source>
</evidence>
<organism evidence="2 3">
    <name type="scientific">Haliea salexigens</name>
    <dbReference type="NCBI Taxonomy" id="287487"/>
    <lineage>
        <taxon>Bacteria</taxon>
        <taxon>Pseudomonadati</taxon>
        <taxon>Pseudomonadota</taxon>
        <taxon>Gammaproteobacteria</taxon>
        <taxon>Cellvibrionales</taxon>
        <taxon>Halieaceae</taxon>
        <taxon>Haliea</taxon>
    </lineage>
</organism>
<dbReference type="SUPFAM" id="SSF82866">
    <property type="entry name" value="Multidrug efflux transporter AcrB transmembrane domain"/>
    <property type="match status" value="1"/>
</dbReference>
<gene>
    <name evidence="2" type="ORF">DCP75_11715</name>
</gene>
<dbReference type="InterPro" id="IPR001036">
    <property type="entry name" value="Acrflvin-R"/>
</dbReference>
<accession>A0A3C1KPT8</accession>
<evidence type="ECO:0000256" key="1">
    <source>
        <dbReference type="SAM" id="Phobius"/>
    </source>
</evidence>
<dbReference type="GO" id="GO:0022857">
    <property type="term" value="F:transmembrane transporter activity"/>
    <property type="evidence" value="ECO:0007669"/>
    <property type="project" value="InterPro"/>
</dbReference>
<keyword evidence="1" id="KW-0472">Membrane</keyword>
<evidence type="ECO:0008006" key="4">
    <source>
        <dbReference type="Google" id="ProtNLM"/>
    </source>
</evidence>
<dbReference type="GO" id="GO:0016020">
    <property type="term" value="C:membrane"/>
    <property type="evidence" value="ECO:0007669"/>
    <property type="project" value="InterPro"/>
</dbReference>
<evidence type="ECO:0000313" key="2">
    <source>
        <dbReference type="EMBL" id="HAN28364.1"/>
    </source>
</evidence>
<proteinExistence type="predicted"/>
<reference evidence="2 3" key="1">
    <citation type="journal article" date="2018" name="Nat. Biotechnol.">
        <title>A standardized bacterial taxonomy based on genome phylogeny substantially revises the tree of life.</title>
        <authorList>
            <person name="Parks D.H."/>
            <person name="Chuvochina M."/>
            <person name="Waite D.W."/>
            <person name="Rinke C."/>
            <person name="Skarshewski A."/>
            <person name="Chaumeil P.A."/>
            <person name="Hugenholtz P."/>
        </authorList>
    </citation>
    <scope>NUCLEOTIDE SEQUENCE [LARGE SCALE GENOMIC DNA]</scope>
    <source>
        <strain evidence="2">UBA9158</strain>
    </source>
</reference>
<sequence length="70" mass="7225">VSFILGILPLVFASGAGAFGQRSLGITVLGGMLAALLVGTFFIPGFYALVQTGREQLKQRLGIGVQDQSG</sequence>
<keyword evidence="1" id="KW-1133">Transmembrane helix</keyword>